<keyword evidence="2" id="KW-1185">Reference proteome</keyword>
<proteinExistence type="predicted"/>
<gene>
    <name evidence="1" type="ORF">IHE45_19G004900</name>
</gene>
<dbReference type="Proteomes" id="UP000827976">
    <property type="component" value="Chromosome 19"/>
</dbReference>
<comment type="caution">
    <text evidence="1">The sequence shown here is derived from an EMBL/GenBank/DDBJ whole genome shotgun (WGS) entry which is preliminary data.</text>
</comment>
<organism evidence="1 2">
    <name type="scientific">Dioscorea alata</name>
    <name type="common">Purple yam</name>
    <dbReference type="NCBI Taxonomy" id="55571"/>
    <lineage>
        <taxon>Eukaryota</taxon>
        <taxon>Viridiplantae</taxon>
        <taxon>Streptophyta</taxon>
        <taxon>Embryophyta</taxon>
        <taxon>Tracheophyta</taxon>
        <taxon>Spermatophyta</taxon>
        <taxon>Magnoliopsida</taxon>
        <taxon>Liliopsida</taxon>
        <taxon>Dioscoreales</taxon>
        <taxon>Dioscoreaceae</taxon>
        <taxon>Dioscorea</taxon>
    </lineage>
</organism>
<sequence>MMENLRKRVSKWDVETTPDGDVPSKIGQENLLSQKSDVSLKHQETNLDLNASKCDTNQISMHTDIEGNITVQISESSEVEQLTEYADDGSIKTFDDSSKISEYNKHSDMEIDPEDDCKKSCQELISESQIKVKDGGDRETEGRGTVPEQTNRRNMSPGVHMQRRQSRSNSPRNGRNRSYRSRSNSRGRSKSRSWSRSWSQSRSRSRSWSRSGSRSPSYRSRRGSEKRIGKERMVSRGAEPCRDFTAGRCRRGSQCRFLHDDARRQYEKHPSRITLEKGDSNVRDDARRQYEKHSSRGTLEKGDSNLRDDARRQYEKHFSRGILEKGDSNLHDDARKLYNKHSSRSTLEKADGNLHDDTRRQYDKYFSRVTSEKGDSKFGRGRSSGFDVKDNVTSLQAERDYSHYKQSSRNGNQYDDDRKKSELHRNNRSSEHSQRGSICRLIHHEASQGGLNADGETKEKMHGRRDADASFQRRIEPHKADDDAPGQFFAEGHGQHGDVSRFSHQDVTHAGSKERLRGGNRLGEDVIVLSVPNLGDRPAGTYVNNSSQRISSVASATKGASVEFLGREVLRQDPHLPKYTGPVESKYENLSHEAPQRSVPSQIRNGTPITSEQHQQAVAVSTKSMPDSTSVQQSSAMKVGGSGVTPFPGDALGQNNIHHAVVPPLHRQNFGPNVQLQQAVSSFASSGQMHQQATFPLPLNQLVGLQGPSTPQNFNIGSQSLVVLPSPLIGQRFQSPMSGVQGQQNVQVLQNGQIQQNYNLIGQNQHRLPTPYAGHNQLNVNLNGQIQQSIPLPSHIPQQQVPGNLIVRSQTSLAPIYSGQGQQHHDFSSQSQLSLPLSQDLQIQQALSSLGSNGQKQHAALQPPLDTRSLKPNEQSHQINSQQSANSHQPTQTAGDGLTQKIDIPAKPSELSSDTTTRKVVTSEQAVQISNLSASLAQFFGSAQNLPQLYATLNPLTVGGSAPSHPFLNPSSARPVVPAAIPPTISVQLGQADVVQQHQDPASDSAEPIIPETSDLPPGFSANPVGQKDLKLENSQASKGMTTLAFTGEEEQAEVIADNELKEVNEAETDQTKKEQAAQSEDADLEIRTDGESKKNKDAKGIRMFKCALVEFVKDILKPHWKEGLLSKEVHKTIVKKVVDKVTVVMQNGTVPQTPEKIEHYLSHSKAKLNKLVQAYMEKYA</sequence>
<evidence type="ECO:0000313" key="1">
    <source>
        <dbReference type="EMBL" id="KAH7652256.1"/>
    </source>
</evidence>
<evidence type="ECO:0000313" key="2">
    <source>
        <dbReference type="Proteomes" id="UP000827976"/>
    </source>
</evidence>
<protein>
    <submittedName>
        <fullName evidence="1">CCCH zinc finger domain-containing protein</fullName>
    </submittedName>
</protein>
<reference evidence="2" key="1">
    <citation type="journal article" date="2022" name="Nat. Commun.">
        <title>Chromosome evolution and the genetic basis of agronomically important traits in greater yam.</title>
        <authorList>
            <person name="Bredeson J.V."/>
            <person name="Lyons J.B."/>
            <person name="Oniyinde I.O."/>
            <person name="Okereke N.R."/>
            <person name="Kolade O."/>
            <person name="Nnabue I."/>
            <person name="Nwadili C.O."/>
            <person name="Hribova E."/>
            <person name="Parker M."/>
            <person name="Nwogha J."/>
            <person name="Shu S."/>
            <person name="Carlson J."/>
            <person name="Kariba R."/>
            <person name="Muthemba S."/>
            <person name="Knop K."/>
            <person name="Barton G.J."/>
            <person name="Sherwood A.V."/>
            <person name="Lopez-Montes A."/>
            <person name="Asiedu R."/>
            <person name="Jamnadass R."/>
            <person name="Muchugi A."/>
            <person name="Goodstein D."/>
            <person name="Egesi C.N."/>
            <person name="Featherston J."/>
            <person name="Asfaw A."/>
            <person name="Simpson G.G."/>
            <person name="Dolezel J."/>
            <person name="Hendre P.S."/>
            <person name="Van Deynze A."/>
            <person name="Kumar P.L."/>
            <person name="Obidiegwu J.E."/>
            <person name="Bhattacharjee R."/>
            <person name="Rokhsar D.S."/>
        </authorList>
    </citation>
    <scope>NUCLEOTIDE SEQUENCE [LARGE SCALE GENOMIC DNA]</scope>
    <source>
        <strain evidence="2">cv. TDa95/00328</strain>
    </source>
</reference>
<name>A0ACB7TUM5_DIOAL</name>
<accession>A0ACB7TUM5</accession>
<dbReference type="EMBL" id="CM037029">
    <property type="protein sequence ID" value="KAH7652256.1"/>
    <property type="molecule type" value="Genomic_DNA"/>
</dbReference>